<feature type="region of interest" description="Disordered" evidence="1">
    <location>
        <begin position="23"/>
        <end position="58"/>
    </location>
</feature>
<dbReference type="Proteomes" id="UP000821837">
    <property type="component" value="Unassembled WGS sequence"/>
</dbReference>
<feature type="compositionally biased region" description="Basic and acidic residues" evidence="1">
    <location>
        <begin position="44"/>
        <end position="55"/>
    </location>
</feature>
<evidence type="ECO:0000256" key="1">
    <source>
        <dbReference type="SAM" id="MobiDB-lite"/>
    </source>
</evidence>
<reference evidence="2" key="1">
    <citation type="journal article" date="2020" name="Cell">
        <title>Large-Scale Comparative Analyses of Tick Genomes Elucidate Their Genetic Diversity and Vector Capacities.</title>
        <authorList>
            <consortium name="Tick Genome and Microbiome Consortium (TIGMIC)"/>
            <person name="Jia N."/>
            <person name="Wang J."/>
            <person name="Shi W."/>
            <person name="Du L."/>
            <person name="Sun Y."/>
            <person name="Zhan W."/>
            <person name="Jiang J.F."/>
            <person name="Wang Q."/>
            <person name="Zhang B."/>
            <person name="Ji P."/>
            <person name="Bell-Sakyi L."/>
            <person name="Cui X.M."/>
            <person name="Yuan T.T."/>
            <person name="Jiang B.G."/>
            <person name="Yang W.F."/>
            <person name="Lam T.T."/>
            <person name="Chang Q.C."/>
            <person name="Ding S.J."/>
            <person name="Wang X.J."/>
            <person name="Zhu J.G."/>
            <person name="Ruan X.D."/>
            <person name="Zhao L."/>
            <person name="Wei J.T."/>
            <person name="Ye R.Z."/>
            <person name="Que T.C."/>
            <person name="Du C.H."/>
            <person name="Zhou Y.H."/>
            <person name="Cheng J.X."/>
            <person name="Dai P.F."/>
            <person name="Guo W.B."/>
            <person name="Han X.H."/>
            <person name="Huang E.J."/>
            <person name="Li L.F."/>
            <person name="Wei W."/>
            <person name="Gao Y.C."/>
            <person name="Liu J.Z."/>
            <person name="Shao H.Z."/>
            <person name="Wang X."/>
            <person name="Wang C.C."/>
            <person name="Yang T.C."/>
            <person name="Huo Q.B."/>
            <person name="Li W."/>
            <person name="Chen H.Y."/>
            <person name="Chen S.E."/>
            <person name="Zhou L.G."/>
            <person name="Ni X.B."/>
            <person name="Tian J.H."/>
            <person name="Sheng Y."/>
            <person name="Liu T."/>
            <person name="Pan Y.S."/>
            <person name="Xia L.Y."/>
            <person name="Li J."/>
            <person name="Zhao F."/>
            <person name="Cao W.C."/>
        </authorList>
    </citation>
    <scope>NUCLEOTIDE SEQUENCE</scope>
    <source>
        <strain evidence="2">Rsan-2018</strain>
    </source>
</reference>
<reference evidence="2" key="2">
    <citation type="submission" date="2021-09" db="EMBL/GenBank/DDBJ databases">
        <authorList>
            <person name="Jia N."/>
            <person name="Wang J."/>
            <person name="Shi W."/>
            <person name="Du L."/>
            <person name="Sun Y."/>
            <person name="Zhan W."/>
            <person name="Jiang J."/>
            <person name="Wang Q."/>
            <person name="Zhang B."/>
            <person name="Ji P."/>
            <person name="Sakyi L.B."/>
            <person name="Cui X."/>
            <person name="Yuan T."/>
            <person name="Jiang B."/>
            <person name="Yang W."/>
            <person name="Lam T.T.-Y."/>
            <person name="Chang Q."/>
            <person name="Ding S."/>
            <person name="Wang X."/>
            <person name="Zhu J."/>
            <person name="Ruan X."/>
            <person name="Zhao L."/>
            <person name="Wei J."/>
            <person name="Que T."/>
            <person name="Du C."/>
            <person name="Cheng J."/>
            <person name="Dai P."/>
            <person name="Han X."/>
            <person name="Huang E."/>
            <person name="Gao Y."/>
            <person name="Liu J."/>
            <person name="Shao H."/>
            <person name="Ye R."/>
            <person name="Li L."/>
            <person name="Wei W."/>
            <person name="Wang X."/>
            <person name="Wang C."/>
            <person name="Huo Q."/>
            <person name="Li W."/>
            <person name="Guo W."/>
            <person name="Chen H."/>
            <person name="Chen S."/>
            <person name="Zhou L."/>
            <person name="Zhou L."/>
            <person name="Ni X."/>
            <person name="Tian J."/>
            <person name="Zhou Y."/>
            <person name="Sheng Y."/>
            <person name="Liu T."/>
            <person name="Pan Y."/>
            <person name="Xia L."/>
            <person name="Li J."/>
            <person name="Zhao F."/>
            <person name="Cao W."/>
        </authorList>
    </citation>
    <scope>NUCLEOTIDE SEQUENCE</scope>
    <source>
        <strain evidence="2">Rsan-2018</strain>
        <tissue evidence="2">Larvae</tissue>
    </source>
</reference>
<dbReference type="EMBL" id="JABSTV010001250">
    <property type="protein sequence ID" value="KAH7955372.1"/>
    <property type="molecule type" value="Genomic_DNA"/>
</dbReference>
<evidence type="ECO:0000313" key="3">
    <source>
        <dbReference type="Proteomes" id="UP000821837"/>
    </source>
</evidence>
<keyword evidence="3" id="KW-1185">Reference proteome</keyword>
<accession>A0A9D4SV94</accession>
<dbReference type="VEuPathDB" id="VectorBase:RSAN_026920"/>
<name>A0A9D4SV94_RHISA</name>
<gene>
    <name evidence="2" type="ORF">HPB52_000794</name>
</gene>
<proteinExistence type="predicted"/>
<dbReference type="AlphaFoldDB" id="A0A9D4SV94"/>
<sequence>MGVSPVVQIDECLMSGRHQANRGRFLTDDNVPPSRRNTYSGVHEGAEAVRRRQETRPPSTLMNLDWHSVNCTDPTTGASTQCIESEWQKAKATTRLERQQNDSNLLRSHLTWLWWRCLNARPDVKEKFLGLMEAHTRRCSI</sequence>
<organism evidence="2 3">
    <name type="scientific">Rhipicephalus sanguineus</name>
    <name type="common">Brown dog tick</name>
    <name type="synonym">Ixodes sanguineus</name>
    <dbReference type="NCBI Taxonomy" id="34632"/>
    <lineage>
        <taxon>Eukaryota</taxon>
        <taxon>Metazoa</taxon>
        <taxon>Ecdysozoa</taxon>
        <taxon>Arthropoda</taxon>
        <taxon>Chelicerata</taxon>
        <taxon>Arachnida</taxon>
        <taxon>Acari</taxon>
        <taxon>Parasitiformes</taxon>
        <taxon>Ixodida</taxon>
        <taxon>Ixodoidea</taxon>
        <taxon>Ixodidae</taxon>
        <taxon>Rhipicephalinae</taxon>
        <taxon>Rhipicephalus</taxon>
        <taxon>Rhipicephalus</taxon>
    </lineage>
</organism>
<protein>
    <submittedName>
        <fullName evidence="2">Uncharacterized protein</fullName>
    </submittedName>
</protein>
<comment type="caution">
    <text evidence="2">The sequence shown here is derived from an EMBL/GenBank/DDBJ whole genome shotgun (WGS) entry which is preliminary data.</text>
</comment>
<evidence type="ECO:0000313" key="2">
    <source>
        <dbReference type="EMBL" id="KAH7955372.1"/>
    </source>
</evidence>